<dbReference type="InterPro" id="IPR037401">
    <property type="entry name" value="SnoaL-like"/>
</dbReference>
<feature type="region of interest" description="Disordered" evidence="1">
    <location>
        <begin position="69"/>
        <end position="88"/>
    </location>
</feature>
<evidence type="ECO:0000256" key="1">
    <source>
        <dbReference type="SAM" id="MobiDB-lite"/>
    </source>
</evidence>
<dbReference type="RefSeq" id="WP_013078011.1">
    <property type="nucleotide sequence ID" value="NZ_CP027850.1"/>
</dbReference>
<dbReference type="EMBL" id="CP027850">
    <property type="protein sequence ID" value="AVQ01146.1"/>
    <property type="molecule type" value="Genomic_DNA"/>
</dbReference>
<sequence length="120" mass="13169">MTIEQLLIRNLHEVFGEGDPARRRAAIDELYAEDAVFYGPDGVGHHGREAIDRIAGIIRSGHPTFAYTETSPAQASHDAGRLSWVSGPPGEPPRYAGHDFILVRDGKIAVIYVFLDGEDK</sequence>
<name>A0ABM6TDJ0_9CAUL</name>
<dbReference type="Proteomes" id="UP000240527">
    <property type="component" value="Chromosome"/>
</dbReference>
<gene>
    <name evidence="3" type="ORF">B7G68_04295</name>
</gene>
<dbReference type="InterPro" id="IPR032710">
    <property type="entry name" value="NTF2-like_dom_sf"/>
</dbReference>
<reference evidence="3 4" key="1">
    <citation type="journal article" date="2015" name="Biotechnol. Bioeng.">
        <title>Genome sequence and phenotypic characterization of Caulobacter segnis.</title>
        <authorList>
            <person name="Patel S."/>
            <person name="Fletcher B."/>
            <person name="Scott D.C."/>
            <person name="Ely B."/>
        </authorList>
    </citation>
    <scope>NUCLEOTIDE SEQUENCE [LARGE SCALE GENOMIC DNA]</scope>
    <source>
        <strain evidence="3 4">TK0059</strain>
    </source>
</reference>
<evidence type="ECO:0000313" key="4">
    <source>
        <dbReference type="Proteomes" id="UP000240527"/>
    </source>
</evidence>
<dbReference type="Pfam" id="PF12680">
    <property type="entry name" value="SnoaL_2"/>
    <property type="match status" value="1"/>
</dbReference>
<keyword evidence="4" id="KW-1185">Reference proteome</keyword>
<organism evidence="3 4">
    <name type="scientific">Caulobacter segnis</name>
    <dbReference type="NCBI Taxonomy" id="88688"/>
    <lineage>
        <taxon>Bacteria</taxon>
        <taxon>Pseudomonadati</taxon>
        <taxon>Pseudomonadota</taxon>
        <taxon>Alphaproteobacteria</taxon>
        <taxon>Caulobacterales</taxon>
        <taxon>Caulobacteraceae</taxon>
        <taxon>Caulobacter</taxon>
    </lineage>
</organism>
<evidence type="ECO:0000313" key="3">
    <source>
        <dbReference type="EMBL" id="AVQ01146.1"/>
    </source>
</evidence>
<protein>
    <submittedName>
        <fullName evidence="3">Nuclear transport factor 2 family protein</fullName>
    </submittedName>
</protein>
<evidence type="ECO:0000259" key="2">
    <source>
        <dbReference type="Pfam" id="PF12680"/>
    </source>
</evidence>
<dbReference type="Gene3D" id="3.10.450.50">
    <property type="match status" value="1"/>
</dbReference>
<dbReference type="SUPFAM" id="SSF54427">
    <property type="entry name" value="NTF2-like"/>
    <property type="match status" value="1"/>
</dbReference>
<dbReference type="CDD" id="cd00531">
    <property type="entry name" value="NTF2_like"/>
    <property type="match status" value="1"/>
</dbReference>
<feature type="domain" description="SnoaL-like" evidence="2">
    <location>
        <begin position="9"/>
        <end position="110"/>
    </location>
</feature>
<proteinExistence type="predicted"/>
<accession>A0ABM6TDJ0</accession>